<organism evidence="1 2">
    <name type="scientific">Geodia barretti</name>
    <name type="common">Barrett's horny sponge</name>
    <dbReference type="NCBI Taxonomy" id="519541"/>
    <lineage>
        <taxon>Eukaryota</taxon>
        <taxon>Metazoa</taxon>
        <taxon>Porifera</taxon>
        <taxon>Demospongiae</taxon>
        <taxon>Heteroscleromorpha</taxon>
        <taxon>Tetractinellida</taxon>
        <taxon>Astrophorina</taxon>
        <taxon>Geodiidae</taxon>
        <taxon>Geodia</taxon>
    </lineage>
</organism>
<gene>
    <name evidence="1" type="ORF">GBAR_LOCUS21164</name>
</gene>
<evidence type="ECO:0000313" key="1">
    <source>
        <dbReference type="EMBL" id="CAI8037887.1"/>
    </source>
</evidence>
<evidence type="ECO:0000313" key="2">
    <source>
        <dbReference type="Proteomes" id="UP001174909"/>
    </source>
</evidence>
<dbReference type="Proteomes" id="UP001174909">
    <property type="component" value="Unassembled WGS sequence"/>
</dbReference>
<proteinExistence type="predicted"/>
<feature type="non-terminal residue" evidence="1">
    <location>
        <position position="1"/>
    </location>
</feature>
<name>A0AA35X4W0_GEOBA</name>
<dbReference type="AlphaFoldDB" id="A0AA35X4W0"/>
<keyword evidence="2" id="KW-1185">Reference proteome</keyword>
<protein>
    <submittedName>
        <fullName evidence="1">Uncharacterized protein</fullName>
    </submittedName>
</protein>
<accession>A0AA35X4W0</accession>
<reference evidence="1" key="1">
    <citation type="submission" date="2023-03" db="EMBL/GenBank/DDBJ databases">
        <authorList>
            <person name="Steffen K."/>
            <person name="Cardenas P."/>
        </authorList>
    </citation>
    <scope>NUCLEOTIDE SEQUENCE</scope>
</reference>
<comment type="caution">
    <text evidence="1">The sequence shown here is derived from an EMBL/GenBank/DDBJ whole genome shotgun (WGS) entry which is preliminary data.</text>
</comment>
<sequence length="107" mass="11880">MARLSLLPLPLSTRHISPTVTVQGWRRDKAHISPLLLSHLTCESTVTTEHSLRTMSMYAMCRSHKCIRYVVHVPLTEADSHIFGIVCPRLSQFASGGTNVCTCQTTS</sequence>
<dbReference type="EMBL" id="CASHTH010002965">
    <property type="protein sequence ID" value="CAI8037887.1"/>
    <property type="molecule type" value="Genomic_DNA"/>
</dbReference>